<dbReference type="GO" id="GO:0032259">
    <property type="term" value="P:methylation"/>
    <property type="evidence" value="ECO:0007669"/>
    <property type="project" value="UniProtKB-KW"/>
</dbReference>
<sequence length="164" mass="18265">MLLRRPDVGFIPTPDAAIEAMLSLADVTASDILYDLGSGDGRILITAAQRYGTRGVGIDIDPVRVAEARSHGETAGVCDRVSFHQADLFESEFQTATIVVLYLLPHLNLKLRPRLLDQLKPGTQLLSLDFDMGDWLPDRVIKLDTPDEESTLYYWRVPETLPKT</sequence>
<proteinExistence type="predicted"/>
<reference evidence="5" key="1">
    <citation type="submission" date="2019-12" db="EMBL/GenBank/DDBJ databases">
        <title>High-Quality draft genome sequences of three cyanobacteria isolated from the limestone walls of the Old Cathedral of Coimbra.</title>
        <authorList>
            <person name="Tiago I."/>
            <person name="Soares F."/>
            <person name="Portugal A."/>
        </authorList>
    </citation>
    <scope>NUCLEOTIDE SEQUENCE</scope>
    <source>
        <strain evidence="5">A</strain>
    </source>
</reference>
<evidence type="ECO:0000259" key="4">
    <source>
        <dbReference type="Pfam" id="PF13649"/>
    </source>
</evidence>
<evidence type="ECO:0000313" key="5">
    <source>
        <dbReference type="EMBL" id="NDJ16160.1"/>
    </source>
</evidence>
<evidence type="ECO:0000256" key="2">
    <source>
        <dbReference type="ARBA" id="ARBA00022679"/>
    </source>
</evidence>
<dbReference type="RefSeq" id="WP_162421669.1">
    <property type="nucleotide sequence ID" value="NZ_WVIE01000002.1"/>
</dbReference>
<dbReference type="Gene3D" id="3.40.50.150">
    <property type="entry name" value="Vaccinia Virus protein VP39"/>
    <property type="match status" value="1"/>
</dbReference>
<dbReference type="Proteomes" id="UP000646053">
    <property type="component" value="Unassembled WGS sequence"/>
</dbReference>
<gene>
    <name evidence="5" type="ORF">GS601_02465</name>
</gene>
<keyword evidence="3" id="KW-0949">S-adenosyl-L-methionine</keyword>
<dbReference type="InterPro" id="IPR029063">
    <property type="entry name" value="SAM-dependent_MTases_sf"/>
</dbReference>
<dbReference type="InterPro" id="IPR041698">
    <property type="entry name" value="Methyltransf_25"/>
</dbReference>
<dbReference type="SUPFAM" id="SSF53335">
    <property type="entry name" value="S-adenosyl-L-methionine-dependent methyltransferases"/>
    <property type="match status" value="1"/>
</dbReference>
<keyword evidence="6" id="KW-1185">Reference proteome</keyword>
<name>A0A8J8CK09_9CYAN</name>
<dbReference type="EMBL" id="WVIE01000002">
    <property type="protein sequence ID" value="NDJ16160.1"/>
    <property type="molecule type" value="Genomic_DNA"/>
</dbReference>
<evidence type="ECO:0000256" key="1">
    <source>
        <dbReference type="ARBA" id="ARBA00022603"/>
    </source>
</evidence>
<organism evidence="5 6">
    <name type="scientific">Myxacorys almedinensis A</name>
    <dbReference type="NCBI Taxonomy" id="2690445"/>
    <lineage>
        <taxon>Bacteria</taxon>
        <taxon>Bacillati</taxon>
        <taxon>Cyanobacteriota</taxon>
        <taxon>Cyanophyceae</taxon>
        <taxon>Leptolyngbyales</taxon>
        <taxon>Leptolyngbyaceae</taxon>
        <taxon>Myxacorys</taxon>
        <taxon>Myxacorys almedinensis</taxon>
    </lineage>
</organism>
<evidence type="ECO:0000313" key="6">
    <source>
        <dbReference type="Proteomes" id="UP000646053"/>
    </source>
</evidence>
<dbReference type="PANTHER" id="PTHR13610:SF11">
    <property type="entry name" value="METHYLTRANSFERASE DOMAIN-CONTAINING PROTEIN"/>
    <property type="match status" value="1"/>
</dbReference>
<dbReference type="GO" id="GO:0016279">
    <property type="term" value="F:protein-lysine N-methyltransferase activity"/>
    <property type="evidence" value="ECO:0007669"/>
    <property type="project" value="InterPro"/>
</dbReference>
<dbReference type="CDD" id="cd02440">
    <property type="entry name" value="AdoMet_MTases"/>
    <property type="match status" value="1"/>
</dbReference>
<dbReference type="InterPro" id="IPR026170">
    <property type="entry name" value="FAM173A/B"/>
</dbReference>
<keyword evidence="2" id="KW-0808">Transferase</keyword>
<accession>A0A8J8CK09</accession>
<keyword evidence="1 5" id="KW-0489">Methyltransferase</keyword>
<evidence type="ECO:0000256" key="3">
    <source>
        <dbReference type="ARBA" id="ARBA00022691"/>
    </source>
</evidence>
<dbReference type="Pfam" id="PF13649">
    <property type="entry name" value="Methyltransf_25"/>
    <property type="match status" value="1"/>
</dbReference>
<comment type="caution">
    <text evidence="5">The sequence shown here is derived from an EMBL/GenBank/DDBJ whole genome shotgun (WGS) entry which is preliminary data.</text>
</comment>
<protein>
    <submittedName>
        <fullName evidence="5">Methyltransferase domain-containing protein</fullName>
    </submittedName>
</protein>
<dbReference type="AlphaFoldDB" id="A0A8J8CK09"/>
<feature type="domain" description="Methyltransferase" evidence="4">
    <location>
        <begin position="35"/>
        <end position="119"/>
    </location>
</feature>
<dbReference type="PANTHER" id="PTHR13610">
    <property type="entry name" value="METHYLTRANSFERASE DOMAIN-CONTAINING PROTEIN"/>
    <property type="match status" value="1"/>
</dbReference>